<dbReference type="InterPro" id="IPR036008">
    <property type="entry name" value="Aconitase_4Fe-4S_dom"/>
</dbReference>
<evidence type="ECO:0000256" key="1">
    <source>
        <dbReference type="ARBA" id="ARBA00000491"/>
    </source>
</evidence>
<dbReference type="EC" id="4.2.1.33" evidence="13"/>
<evidence type="ECO:0000256" key="7">
    <source>
        <dbReference type="ARBA" id="ARBA00022723"/>
    </source>
</evidence>
<name>A0ABP2DFU5_9STRE</name>
<comment type="catalytic activity">
    <reaction evidence="12">
        <text>citrate = D-threo-isocitrate</text>
        <dbReference type="Rhea" id="RHEA:10336"/>
        <dbReference type="ChEBI" id="CHEBI:15562"/>
        <dbReference type="ChEBI" id="CHEBI:16947"/>
        <dbReference type="EC" id="4.2.1.3"/>
    </reaction>
</comment>
<comment type="similarity">
    <text evidence="13">Belongs to the aconitase/IPM isomerase family. LeuC type 1 subfamily.</text>
</comment>
<dbReference type="InterPro" id="IPR004430">
    <property type="entry name" value="3-IsopropMal_deHydase_lsu"/>
</dbReference>
<dbReference type="PRINTS" id="PR00415">
    <property type="entry name" value="ACONITASE"/>
</dbReference>
<comment type="subunit">
    <text evidence="13">Heterodimer of LeuC and LeuD.</text>
</comment>
<dbReference type="PROSITE" id="PS01244">
    <property type="entry name" value="ACONITASE_2"/>
    <property type="match status" value="1"/>
</dbReference>
<comment type="catalytic activity">
    <reaction evidence="1 13">
        <text>(2R,3S)-3-isopropylmalate = (2S)-2-isopropylmalate</text>
        <dbReference type="Rhea" id="RHEA:32287"/>
        <dbReference type="ChEBI" id="CHEBI:1178"/>
        <dbReference type="ChEBI" id="CHEBI:35121"/>
        <dbReference type="EC" id="4.2.1.33"/>
    </reaction>
</comment>
<feature type="binding site" evidence="13">
    <location>
        <position position="419"/>
    </location>
    <ligand>
        <name>[4Fe-4S] cluster</name>
        <dbReference type="ChEBI" id="CHEBI:49883"/>
    </ligand>
</feature>
<evidence type="ECO:0000256" key="11">
    <source>
        <dbReference type="ARBA" id="ARBA00023304"/>
    </source>
</evidence>
<protein>
    <recommendedName>
        <fullName evidence="13">3-isopropylmalate dehydratase large subunit</fullName>
        <ecNumber evidence="13">4.2.1.33</ecNumber>
    </recommendedName>
    <alternativeName>
        <fullName evidence="13">Alpha-IPM isomerase</fullName>
        <shortName evidence="13">IPMI</shortName>
    </alternativeName>
    <alternativeName>
        <fullName evidence="13">Isopropylmalate isomerase</fullName>
    </alternativeName>
</protein>
<dbReference type="Proteomes" id="UP000005602">
    <property type="component" value="Unassembled WGS sequence"/>
</dbReference>
<comment type="caution">
    <text evidence="15">The sequence shown here is derived from an EMBL/GenBank/DDBJ whole genome shotgun (WGS) entry which is preliminary data.</text>
</comment>
<evidence type="ECO:0000256" key="13">
    <source>
        <dbReference type="HAMAP-Rule" id="MF_01026"/>
    </source>
</evidence>
<dbReference type="Gene3D" id="3.30.499.10">
    <property type="entry name" value="Aconitase, domain 3"/>
    <property type="match status" value="2"/>
</dbReference>
<comment type="cofactor">
    <cofactor evidence="13">
        <name>[4Fe-4S] cluster</name>
        <dbReference type="ChEBI" id="CHEBI:49883"/>
    </cofactor>
    <text evidence="13">Binds 1 [4Fe-4S] cluster per subunit.</text>
</comment>
<dbReference type="InterPro" id="IPR018136">
    <property type="entry name" value="Aconitase_4Fe-4S_BS"/>
</dbReference>
<dbReference type="InterPro" id="IPR001030">
    <property type="entry name" value="Acoase/IPM_deHydtase_lsu_aba"/>
</dbReference>
<dbReference type="InterPro" id="IPR015931">
    <property type="entry name" value="Acnase/IPM_dHydase_lsu_aba_1/3"/>
</dbReference>
<dbReference type="PANTHER" id="PTHR43822">
    <property type="entry name" value="HOMOACONITASE, MITOCHONDRIAL-RELATED"/>
    <property type="match status" value="1"/>
</dbReference>
<dbReference type="HAMAP" id="MF_01026">
    <property type="entry name" value="LeuC_type1"/>
    <property type="match status" value="1"/>
</dbReference>
<reference evidence="15" key="1">
    <citation type="submission" date="2008-03" db="EMBL/GenBank/DDBJ databases">
        <authorList>
            <person name="Fulton L."/>
            <person name="Clifton S."/>
            <person name="Fulton B."/>
            <person name="Xu J."/>
            <person name="Minx P."/>
            <person name="Pepin K.H."/>
            <person name="Johnson M."/>
            <person name="Thiruvilangam P."/>
            <person name="Bhonagiri V."/>
            <person name="Nash W.E."/>
            <person name="Mardis E.R."/>
            <person name="Wilson R.K."/>
        </authorList>
    </citation>
    <scope>NUCLEOTIDE SEQUENCE</scope>
    <source>
        <strain evidence="15">ATCC BAA-102</strain>
    </source>
</reference>
<keyword evidence="9 13" id="KW-0411">Iron-sulfur</keyword>
<dbReference type="GO" id="GO:0003861">
    <property type="term" value="F:3-isopropylmalate dehydratase activity"/>
    <property type="evidence" value="ECO:0007669"/>
    <property type="project" value="UniProtKB-EC"/>
</dbReference>
<dbReference type="Pfam" id="PF00330">
    <property type="entry name" value="Aconitase"/>
    <property type="match status" value="1"/>
</dbReference>
<keyword evidence="11 13" id="KW-0100">Branched-chain amino acid biosynthesis</keyword>
<dbReference type="PANTHER" id="PTHR43822:SF9">
    <property type="entry name" value="3-ISOPROPYLMALATE DEHYDRATASE"/>
    <property type="match status" value="1"/>
</dbReference>
<evidence type="ECO:0000259" key="14">
    <source>
        <dbReference type="Pfam" id="PF00330"/>
    </source>
</evidence>
<evidence type="ECO:0000256" key="5">
    <source>
        <dbReference type="ARBA" id="ARBA00022485"/>
    </source>
</evidence>
<keyword evidence="16" id="KW-1185">Reference proteome</keyword>
<organism evidence="15 16">
    <name type="scientific">Streptococcus infantarius subsp. infantarius ATCC BAA-102</name>
    <dbReference type="NCBI Taxonomy" id="471872"/>
    <lineage>
        <taxon>Bacteria</taxon>
        <taxon>Bacillati</taxon>
        <taxon>Bacillota</taxon>
        <taxon>Bacilli</taxon>
        <taxon>Lactobacillales</taxon>
        <taxon>Streptococcaceae</taxon>
        <taxon>Streptococcus</taxon>
    </lineage>
</organism>
<keyword evidence="4 13" id="KW-0432">Leucine biosynthesis</keyword>
<evidence type="ECO:0000256" key="8">
    <source>
        <dbReference type="ARBA" id="ARBA00023004"/>
    </source>
</evidence>
<feature type="binding site" evidence="13">
    <location>
        <position position="356"/>
    </location>
    <ligand>
        <name>[4Fe-4S] cluster</name>
        <dbReference type="ChEBI" id="CHEBI:49883"/>
    </ligand>
</feature>
<dbReference type="NCBIfam" id="NF009116">
    <property type="entry name" value="PRK12466.1"/>
    <property type="match status" value="1"/>
</dbReference>
<evidence type="ECO:0000256" key="9">
    <source>
        <dbReference type="ARBA" id="ARBA00023014"/>
    </source>
</evidence>
<evidence type="ECO:0000313" key="15">
    <source>
        <dbReference type="EMBL" id="EDT47151.1"/>
    </source>
</evidence>
<dbReference type="NCBIfam" id="TIGR00170">
    <property type="entry name" value="leuC"/>
    <property type="match status" value="1"/>
</dbReference>
<feature type="binding site" evidence="13">
    <location>
        <position position="416"/>
    </location>
    <ligand>
        <name>[4Fe-4S] cluster</name>
        <dbReference type="ChEBI" id="CHEBI:49883"/>
    </ligand>
</feature>
<evidence type="ECO:0000256" key="6">
    <source>
        <dbReference type="ARBA" id="ARBA00022605"/>
    </source>
</evidence>
<evidence type="ECO:0000256" key="12">
    <source>
        <dbReference type="ARBA" id="ARBA00023501"/>
    </source>
</evidence>
<keyword evidence="6 13" id="KW-0028">Amino-acid biosynthesis</keyword>
<accession>A0ABP2DFU5</accession>
<evidence type="ECO:0000256" key="10">
    <source>
        <dbReference type="ARBA" id="ARBA00023239"/>
    </source>
</evidence>
<dbReference type="SUPFAM" id="SSF53732">
    <property type="entry name" value="Aconitase iron-sulfur domain"/>
    <property type="match status" value="1"/>
</dbReference>
<proteinExistence type="inferred from homology"/>
<gene>
    <name evidence="13 15" type="primary">leuC</name>
    <name evidence="15" type="ORF">STRINF_01452</name>
</gene>
<keyword evidence="10 13" id="KW-0456">Lyase</keyword>
<comment type="function">
    <text evidence="2 13">Catalyzes the isomerization between 2-isopropylmalate and 3-isopropylmalate, via the formation of 2-isopropylmaleate.</text>
</comment>
<evidence type="ECO:0000256" key="3">
    <source>
        <dbReference type="ARBA" id="ARBA00004729"/>
    </source>
</evidence>
<keyword evidence="8 13" id="KW-0408">Iron</keyword>
<comment type="pathway">
    <text evidence="3 13">Amino-acid biosynthesis; L-leucine biosynthesis; L-leucine from 3-methyl-2-oxobutanoate: step 2/4.</text>
</comment>
<feature type="domain" description="Aconitase/3-isopropylmalate dehydratase large subunit alpha/beta/alpha" evidence="14">
    <location>
        <begin position="24"/>
        <end position="466"/>
    </location>
</feature>
<keyword evidence="7 13" id="KW-0479">Metal-binding</keyword>
<evidence type="ECO:0000256" key="2">
    <source>
        <dbReference type="ARBA" id="ARBA00002695"/>
    </source>
</evidence>
<reference evidence="15" key="2">
    <citation type="submission" date="2013-09" db="EMBL/GenBank/DDBJ databases">
        <title>Draft genome sequence of Streptococcus infantarius subsp. infantarius ATCC BAA-102.</title>
        <authorList>
            <person name="Sudarsanam P."/>
            <person name="Ley R."/>
            <person name="Guruge J."/>
            <person name="Turnbaugh P.J."/>
            <person name="Mahowald M."/>
            <person name="Liep D."/>
            <person name="Gordon J."/>
        </authorList>
    </citation>
    <scope>NUCLEOTIDE SEQUENCE</scope>
    <source>
        <strain evidence="15">ATCC BAA-102</strain>
    </source>
</reference>
<dbReference type="CDD" id="cd01583">
    <property type="entry name" value="IPMI"/>
    <property type="match status" value="1"/>
</dbReference>
<dbReference type="InterPro" id="IPR033941">
    <property type="entry name" value="IPMI_cat"/>
</dbReference>
<dbReference type="EMBL" id="ABJK02000021">
    <property type="protein sequence ID" value="EDT47151.1"/>
    <property type="molecule type" value="Genomic_DNA"/>
</dbReference>
<dbReference type="PROSITE" id="PS00450">
    <property type="entry name" value="ACONITASE_1"/>
    <property type="match status" value="1"/>
</dbReference>
<sequence>MALNTKKIRVKTVEENMSGKSIFDKLWERHVITGEEGEPQLMYVDQHYIHEVTSPQAFQGLRDADRKVRRPELTFGTTDHNVPTVDIFNIRDLISKNQIDTFARNVEEFGIDAATHGSERQGIVHMVGPETGRSQPGKFIVCGDSHTATHGAFGAIAFGIGTSEVEHVFATQCIWQVKPKKMKVEFVGKPQNGVYSKDFILALIAKYGVDAGVGYAVEYCGEAIDTLSMDERMTIANMSIEFGAKMGLMNPDQKTFDYVKGRGAAPKGDKFEQAVEDWKTLVSDPDAEYDKVITIDVSDLAPMVTWGTNPEMGVEFGQPFPEIKDMNDERAYHYMDMKPGEKAEDIDLGYVFIGSCTNARLSDLQLAAKIVKGKHISPNLTAIVVPGSRPVKKEAERLGLDKIFLDAGFEWREPGCSMCLGMNPDHVPEGVHCASTSNRNFEGRQGFGARTHLCSPAMAAAAAIAGKFVDVRQLSEVE</sequence>
<evidence type="ECO:0000313" key="16">
    <source>
        <dbReference type="Proteomes" id="UP000005602"/>
    </source>
</evidence>
<dbReference type="NCBIfam" id="NF004016">
    <property type="entry name" value="PRK05478.1"/>
    <property type="match status" value="1"/>
</dbReference>
<keyword evidence="5 13" id="KW-0004">4Fe-4S</keyword>
<dbReference type="InterPro" id="IPR050067">
    <property type="entry name" value="IPM_dehydratase_rel_enz"/>
</dbReference>
<evidence type="ECO:0000256" key="4">
    <source>
        <dbReference type="ARBA" id="ARBA00022430"/>
    </source>
</evidence>